<dbReference type="AlphaFoldDB" id="A0AAW5UMI5"/>
<protein>
    <submittedName>
        <fullName evidence="4">Polysaccharide deacetylase family protein</fullName>
    </submittedName>
</protein>
<keyword evidence="2" id="KW-0732">Signal</keyword>
<dbReference type="InterPro" id="IPR051398">
    <property type="entry name" value="Polysacch_Deacetylase"/>
</dbReference>
<dbReference type="CDD" id="cd10918">
    <property type="entry name" value="CE4_NodB_like_5s_6s"/>
    <property type="match status" value="1"/>
</dbReference>
<dbReference type="GO" id="GO:0005975">
    <property type="term" value="P:carbohydrate metabolic process"/>
    <property type="evidence" value="ECO:0007669"/>
    <property type="project" value="InterPro"/>
</dbReference>
<evidence type="ECO:0000259" key="3">
    <source>
        <dbReference type="PROSITE" id="PS51677"/>
    </source>
</evidence>
<dbReference type="PROSITE" id="PS51677">
    <property type="entry name" value="NODB"/>
    <property type="match status" value="1"/>
</dbReference>
<evidence type="ECO:0000256" key="1">
    <source>
        <dbReference type="ARBA" id="ARBA00004613"/>
    </source>
</evidence>
<dbReference type="PANTHER" id="PTHR34216:SF3">
    <property type="entry name" value="POLY-BETA-1,6-N-ACETYL-D-GLUCOSAMINE N-DEACETYLASE"/>
    <property type="match status" value="1"/>
</dbReference>
<proteinExistence type="predicted"/>
<dbReference type="InterPro" id="IPR002509">
    <property type="entry name" value="NODB_dom"/>
</dbReference>
<dbReference type="GO" id="GO:0005576">
    <property type="term" value="C:extracellular region"/>
    <property type="evidence" value="ECO:0007669"/>
    <property type="project" value="UniProtKB-SubCell"/>
</dbReference>
<dbReference type="Proteomes" id="UP001209168">
    <property type="component" value="Unassembled WGS sequence"/>
</dbReference>
<dbReference type="EMBL" id="JAPDVH010000001">
    <property type="protein sequence ID" value="MCW4154628.1"/>
    <property type="molecule type" value="Genomic_DNA"/>
</dbReference>
<feature type="domain" description="NodB homology" evidence="3">
    <location>
        <begin position="50"/>
        <end position="256"/>
    </location>
</feature>
<reference evidence="4" key="1">
    <citation type="submission" date="2022-11" db="EMBL/GenBank/DDBJ databases">
        <title>Genomic repertoires linked with pathogenic potency of arthritogenic Prevotella copri isolated from the gut of rheumatoid arthritis patients.</title>
        <authorList>
            <person name="Nii T."/>
            <person name="Maeda Y."/>
            <person name="Motooka D."/>
            <person name="Naito M."/>
            <person name="Matsumoto Y."/>
            <person name="Ogawa T."/>
            <person name="Oguro-Igashira E."/>
            <person name="Kishikawa T."/>
            <person name="Yamashita M."/>
            <person name="Koizumi S."/>
            <person name="Kurakawa T."/>
            <person name="Okumura R."/>
            <person name="Kayama H."/>
            <person name="Murakami M."/>
            <person name="Sakaguchi T."/>
            <person name="Das B."/>
            <person name="Nakamura S."/>
            <person name="Okada Y."/>
            <person name="Kumanogoh A."/>
            <person name="Takeda K."/>
        </authorList>
    </citation>
    <scope>NUCLEOTIDE SEQUENCE</scope>
    <source>
        <strain evidence="4">H012_8</strain>
    </source>
</reference>
<evidence type="ECO:0000256" key="2">
    <source>
        <dbReference type="ARBA" id="ARBA00022729"/>
    </source>
</evidence>
<dbReference type="InterPro" id="IPR011330">
    <property type="entry name" value="Glyco_hydro/deAcase_b/a-brl"/>
</dbReference>
<sequence>MHTIKSLYYHNPSVQGFEKMVAYYQKRGYRFIDLQELYDILGKRKPITEKLAFVSFDDGWQGNLQLIPIIEKYQVPICIFVATEPLECGNFWWEYVTKEMGVKRMFLFKKLPYEDFYKQLADIKKRIYLKRSAMTQEQVMILAKHPLVTIQSHTVNHPILTHVPDGVLYSELNDSKVILKRISGKEIFAFSYPNGSLTSREVDACKLHYKLAFTTEQRHIKLGDDLFLLPRYALTGQYHRDLLKVWGIWKWLKKIL</sequence>
<dbReference type="Gene3D" id="3.20.20.370">
    <property type="entry name" value="Glycoside hydrolase/deacetylase"/>
    <property type="match status" value="1"/>
</dbReference>
<accession>A0AAW5UMI5</accession>
<dbReference type="GO" id="GO:0016810">
    <property type="term" value="F:hydrolase activity, acting on carbon-nitrogen (but not peptide) bonds"/>
    <property type="evidence" value="ECO:0007669"/>
    <property type="project" value="InterPro"/>
</dbReference>
<evidence type="ECO:0000313" key="4">
    <source>
        <dbReference type="EMBL" id="MCW4154628.1"/>
    </source>
</evidence>
<name>A0AAW5UMI5_9BACT</name>
<organism evidence="4 5">
    <name type="scientific">Segatella copri</name>
    <dbReference type="NCBI Taxonomy" id="165179"/>
    <lineage>
        <taxon>Bacteria</taxon>
        <taxon>Pseudomonadati</taxon>
        <taxon>Bacteroidota</taxon>
        <taxon>Bacteroidia</taxon>
        <taxon>Bacteroidales</taxon>
        <taxon>Prevotellaceae</taxon>
        <taxon>Segatella</taxon>
    </lineage>
</organism>
<dbReference type="Pfam" id="PF01522">
    <property type="entry name" value="Polysacc_deac_1"/>
    <property type="match status" value="1"/>
</dbReference>
<dbReference type="RefSeq" id="WP_264899365.1">
    <property type="nucleotide sequence ID" value="NZ_CATKVV010000003.1"/>
</dbReference>
<comment type="subcellular location">
    <subcellularLocation>
        <location evidence="1">Secreted</location>
    </subcellularLocation>
</comment>
<gene>
    <name evidence="4" type="ORF">ONT23_03520</name>
</gene>
<dbReference type="PANTHER" id="PTHR34216">
    <property type="match status" value="1"/>
</dbReference>
<dbReference type="SUPFAM" id="SSF88713">
    <property type="entry name" value="Glycoside hydrolase/deacetylase"/>
    <property type="match status" value="1"/>
</dbReference>
<evidence type="ECO:0000313" key="5">
    <source>
        <dbReference type="Proteomes" id="UP001209168"/>
    </source>
</evidence>
<comment type="caution">
    <text evidence="4">The sequence shown here is derived from an EMBL/GenBank/DDBJ whole genome shotgun (WGS) entry which is preliminary data.</text>
</comment>